<comment type="caution">
    <text evidence="1">The sequence shown here is derived from an EMBL/GenBank/DDBJ whole genome shotgun (WGS) entry which is preliminary data.</text>
</comment>
<protein>
    <submittedName>
        <fullName evidence="1">Uncharacterized protein</fullName>
    </submittedName>
</protein>
<organism evidence="1 2">
    <name type="scientific">Dichanthelium oligosanthes</name>
    <dbReference type="NCBI Taxonomy" id="888268"/>
    <lineage>
        <taxon>Eukaryota</taxon>
        <taxon>Viridiplantae</taxon>
        <taxon>Streptophyta</taxon>
        <taxon>Embryophyta</taxon>
        <taxon>Tracheophyta</taxon>
        <taxon>Spermatophyta</taxon>
        <taxon>Magnoliopsida</taxon>
        <taxon>Liliopsida</taxon>
        <taxon>Poales</taxon>
        <taxon>Poaceae</taxon>
        <taxon>PACMAD clade</taxon>
        <taxon>Panicoideae</taxon>
        <taxon>Panicodae</taxon>
        <taxon>Paniceae</taxon>
        <taxon>Dichantheliinae</taxon>
        <taxon>Dichanthelium</taxon>
    </lineage>
</organism>
<reference evidence="1 2" key="1">
    <citation type="submission" date="2016-09" db="EMBL/GenBank/DDBJ databases">
        <title>The draft genome of Dichanthelium oligosanthes: A C3 panicoid grass species.</title>
        <authorList>
            <person name="Studer A.J."/>
            <person name="Schnable J.C."/>
            <person name="Brutnell T.P."/>
        </authorList>
    </citation>
    <scope>NUCLEOTIDE SEQUENCE [LARGE SCALE GENOMIC DNA]</scope>
    <source>
        <strain evidence="2">cv. Kellogg 1175</strain>
        <tissue evidence="1">Leaf</tissue>
    </source>
</reference>
<evidence type="ECO:0000313" key="1">
    <source>
        <dbReference type="EMBL" id="OEL30084.1"/>
    </source>
</evidence>
<gene>
    <name evidence="1" type="ORF">BAE44_0008893</name>
</gene>
<proteinExistence type="predicted"/>
<accession>A0A1E5VYA8</accession>
<evidence type="ECO:0000313" key="2">
    <source>
        <dbReference type="Proteomes" id="UP000095767"/>
    </source>
</evidence>
<keyword evidence="2" id="KW-1185">Reference proteome</keyword>
<feature type="non-terminal residue" evidence="1">
    <location>
        <position position="1"/>
    </location>
</feature>
<name>A0A1E5VYA8_9POAL</name>
<dbReference type="AlphaFoldDB" id="A0A1E5VYA8"/>
<dbReference type="Proteomes" id="UP000095767">
    <property type="component" value="Unassembled WGS sequence"/>
</dbReference>
<dbReference type="EMBL" id="LWDX02026324">
    <property type="protein sequence ID" value="OEL30084.1"/>
    <property type="molecule type" value="Genomic_DNA"/>
</dbReference>
<sequence length="20" mass="2344">LTRSYLENYHGSEVNDLLYG</sequence>